<evidence type="ECO:0000313" key="5">
    <source>
        <dbReference type="EMBL" id="CAL1699013.1"/>
    </source>
</evidence>
<accession>A0ABP1CWD4</accession>
<evidence type="ECO:0000256" key="2">
    <source>
        <dbReference type="ARBA" id="ARBA00023015"/>
    </source>
</evidence>
<dbReference type="PROSITE" id="PS51344">
    <property type="entry name" value="HTH_TFE_IIE"/>
    <property type="match status" value="1"/>
</dbReference>
<dbReference type="InterPro" id="IPR002853">
    <property type="entry name" value="TFIIE_asu"/>
</dbReference>
<keyword evidence="6" id="KW-1185">Reference proteome</keyword>
<dbReference type="EMBL" id="OZ037954">
    <property type="protein sequence ID" value="CAL1699013.1"/>
    <property type="molecule type" value="Genomic_DNA"/>
</dbReference>
<proteinExistence type="inferred from homology"/>
<dbReference type="SUPFAM" id="SSF57783">
    <property type="entry name" value="Zinc beta-ribbon"/>
    <property type="match status" value="1"/>
</dbReference>
<dbReference type="Gene3D" id="3.30.40.10">
    <property type="entry name" value="Zinc/RING finger domain, C3HC4 (zinc finger)"/>
    <property type="match status" value="1"/>
</dbReference>
<feature type="domain" description="HTH TFE/IIEalpha-type" evidence="4">
    <location>
        <begin position="12"/>
        <end position="103"/>
    </location>
</feature>
<reference evidence="6" key="1">
    <citation type="submission" date="2024-04" db="EMBL/GenBank/DDBJ databases">
        <authorList>
            <person name="Shaw F."/>
            <person name="Minotto A."/>
        </authorList>
    </citation>
    <scope>NUCLEOTIDE SEQUENCE [LARGE SCALE GENOMIC DNA]</scope>
</reference>
<evidence type="ECO:0000256" key="3">
    <source>
        <dbReference type="ARBA" id="ARBA00023163"/>
    </source>
</evidence>
<organism evidence="5 6">
    <name type="scientific">Somion occarium</name>
    <dbReference type="NCBI Taxonomy" id="3059160"/>
    <lineage>
        <taxon>Eukaryota</taxon>
        <taxon>Fungi</taxon>
        <taxon>Dikarya</taxon>
        <taxon>Basidiomycota</taxon>
        <taxon>Agaricomycotina</taxon>
        <taxon>Agaricomycetes</taxon>
        <taxon>Polyporales</taxon>
        <taxon>Cerrenaceae</taxon>
        <taxon>Somion</taxon>
    </lineage>
</organism>
<protein>
    <recommendedName>
        <fullName evidence="4">HTH TFE/IIEalpha-type domain-containing protein</fullName>
    </recommendedName>
</protein>
<keyword evidence="3" id="KW-0804">Transcription</keyword>
<evidence type="ECO:0000259" key="4">
    <source>
        <dbReference type="PROSITE" id="PS51344"/>
    </source>
</evidence>
<dbReference type="Pfam" id="PF02002">
    <property type="entry name" value="TFIIE_alpha"/>
    <property type="match status" value="1"/>
</dbReference>
<dbReference type="InterPro" id="IPR021600">
    <property type="entry name" value="TFIIE_asu_C"/>
</dbReference>
<gene>
    <name evidence="5" type="ORF">GFSPODELE1_LOCUS2457</name>
</gene>
<dbReference type="Proteomes" id="UP001497453">
    <property type="component" value="Chromosome 11"/>
</dbReference>
<comment type="similarity">
    <text evidence="1">Belongs to the TFIIE alpha subunit family.</text>
</comment>
<dbReference type="InterPro" id="IPR013083">
    <property type="entry name" value="Znf_RING/FYVE/PHD"/>
</dbReference>
<keyword evidence="2" id="KW-0805">Transcription regulation</keyword>
<evidence type="ECO:0000313" key="6">
    <source>
        <dbReference type="Proteomes" id="UP001497453"/>
    </source>
</evidence>
<name>A0ABP1CWD4_9APHY</name>
<evidence type="ECO:0000256" key="1">
    <source>
        <dbReference type="ARBA" id="ARBA00008947"/>
    </source>
</evidence>
<dbReference type="Pfam" id="PF11521">
    <property type="entry name" value="TFIIE-A_C"/>
    <property type="match status" value="1"/>
</dbReference>
<dbReference type="PANTHER" id="PTHR13097:SF7">
    <property type="entry name" value="GENERAL TRANSCRIPTION FACTOR IIE SUBUNIT 1"/>
    <property type="match status" value="1"/>
</dbReference>
<dbReference type="SMART" id="SM00531">
    <property type="entry name" value="TFIIE"/>
    <property type="match status" value="1"/>
</dbReference>
<sequence>MSSLSKEDQETLRLLVQHVARAFYEPRFTIVLDQLVRHPVLKDDDLAGRMGLQLKELNKVMAVLENDKLVRIHRQNELKEGAQRSVGRQYFYIDYQHFCNVVKWRVAEMRRRIDTTLRNVCIPCVVVLLFCQDGTSDMCGKSYSPLEADKVMDFAMGAFICDVCKAELVDNENAESVRGSQDRMQRFNRQMRFIREGLRRTETMVLPAFDVAQWIKMNIIDAERARAAAQGGAGAGLKIAGASGEAKQEEAFGIVLSVDKDVAQQRLERDREAAAKRAQNILPAWHLKSTISGELTALGIKETARIEETASSSVTAAATLPNSNDTILRGLGRAAASAQLLSISAAAQRTEDVKPDVTQIREADYYDQYYASLEASAAPSAQVTPLTGDLGSDFGEEEEDIKPNIEYLDSLNEYRKRSRSAEDIGAGGPVKTPRMNGEHAPSPLSYANGPLHIEASVEFEADVTTMEAKGEPLEDPMVYVNGQPMPFSQVTEEHQELMSPEEYTAYYEVMTARS</sequence>
<dbReference type="InterPro" id="IPR039997">
    <property type="entry name" value="TFE"/>
</dbReference>
<dbReference type="PANTHER" id="PTHR13097">
    <property type="entry name" value="TRANSCRIPTION INITIATION FACTOR IIE, ALPHA SUBUNIT"/>
    <property type="match status" value="1"/>
</dbReference>
<dbReference type="InterPro" id="IPR017919">
    <property type="entry name" value="TFIIE/TFIIEa_HTH"/>
</dbReference>
<dbReference type="InterPro" id="IPR024550">
    <property type="entry name" value="TFIIEa/SarR/Rpc3_HTH_dom"/>
</dbReference>